<proteinExistence type="predicted"/>
<name>C6LFF5_9FIRM</name>
<dbReference type="Proteomes" id="UP000005561">
    <property type="component" value="Unassembled WGS sequence"/>
</dbReference>
<sequence>MEDEGRRSSAGKQGEETSKYFQEALADFMHDAASGDAIRHLCDLGYTTDAIMRQLTFPTPRERVEKTVYRHLTERGILLETLPENAREISTEGLQEKELWVLLQKQIARNGEEHLYVSCPFGTIRRDREARLQKMFAPLTGREREYLTGIPWKPAVMYHRLNSRMLEISVSLALYSDADIRFYLCG</sequence>
<dbReference type="RefSeq" id="WP_006862149.1">
    <property type="nucleotide sequence ID" value="NZ_ACCL02000010.1"/>
</dbReference>
<evidence type="ECO:0000313" key="1">
    <source>
        <dbReference type="EMBL" id="EET60540.1"/>
    </source>
</evidence>
<comment type="caution">
    <text evidence="1">The sequence shown here is derived from an EMBL/GenBank/DDBJ whole genome shotgun (WGS) entry which is preliminary data.</text>
</comment>
<organism evidence="1 2">
    <name type="scientific">Marvinbryantia formatexigens DSM 14469</name>
    <dbReference type="NCBI Taxonomy" id="478749"/>
    <lineage>
        <taxon>Bacteria</taxon>
        <taxon>Bacillati</taxon>
        <taxon>Bacillota</taxon>
        <taxon>Clostridia</taxon>
        <taxon>Lachnospirales</taxon>
        <taxon>Lachnospiraceae</taxon>
        <taxon>Marvinbryantia</taxon>
    </lineage>
</organism>
<dbReference type="OrthoDB" id="2044276at2"/>
<keyword evidence="2" id="KW-1185">Reference proteome</keyword>
<dbReference type="AlphaFoldDB" id="C6LFF5"/>
<protein>
    <submittedName>
        <fullName evidence="1">Uncharacterized protein</fullName>
    </submittedName>
</protein>
<gene>
    <name evidence="1" type="ORF">BRYFOR_07357</name>
</gene>
<reference evidence="1" key="1">
    <citation type="submission" date="2009-07" db="EMBL/GenBank/DDBJ databases">
        <authorList>
            <person name="Weinstock G."/>
            <person name="Sodergren E."/>
            <person name="Clifton S."/>
            <person name="Fulton L."/>
            <person name="Fulton B."/>
            <person name="Courtney L."/>
            <person name="Fronick C."/>
            <person name="Harrison M."/>
            <person name="Strong C."/>
            <person name="Farmer C."/>
            <person name="Delahaunty K."/>
            <person name="Markovic C."/>
            <person name="Hall O."/>
            <person name="Minx P."/>
            <person name="Tomlinson C."/>
            <person name="Mitreva M."/>
            <person name="Nelson J."/>
            <person name="Hou S."/>
            <person name="Wollam A."/>
            <person name="Pepin K.H."/>
            <person name="Johnson M."/>
            <person name="Bhonagiri V."/>
            <person name="Nash W.E."/>
            <person name="Warren W."/>
            <person name="Chinwalla A."/>
            <person name="Mardis E.R."/>
            <person name="Wilson R.K."/>
        </authorList>
    </citation>
    <scope>NUCLEOTIDE SEQUENCE [LARGE SCALE GENOMIC DNA]</scope>
    <source>
        <strain evidence="1">DSM 14469</strain>
    </source>
</reference>
<evidence type="ECO:0000313" key="2">
    <source>
        <dbReference type="Proteomes" id="UP000005561"/>
    </source>
</evidence>
<dbReference type="eggNOG" id="ENOG50335YK">
    <property type="taxonomic scope" value="Bacteria"/>
</dbReference>
<dbReference type="EMBL" id="ACCL02000010">
    <property type="protein sequence ID" value="EET60540.1"/>
    <property type="molecule type" value="Genomic_DNA"/>
</dbReference>
<accession>C6LFF5</accession>